<dbReference type="InterPro" id="IPR032179">
    <property type="entry name" value="Cry22Aa_Ig-like"/>
</dbReference>
<evidence type="ECO:0000259" key="4">
    <source>
        <dbReference type="PROSITE" id="PS50853"/>
    </source>
</evidence>
<organism evidence="5 6">
    <name type="scientific">Candidatus Daviesbacteria bacterium GW2011_GWB1_41_5</name>
    <dbReference type="NCBI Taxonomy" id="1618429"/>
    <lineage>
        <taxon>Bacteria</taxon>
        <taxon>Candidatus Daviesiibacteriota</taxon>
    </lineage>
</organism>
<evidence type="ECO:0000256" key="3">
    <source>
        <dbReference type="SAM" id="Phobius"/>
    </source>
</evidence>
<keyword evidence="3" id="KW-1133">Transmembrane helix</keyword>
<dbReference type="Pfam" id="PF16403">
    <property type="entry name" value="Bact_surface_Ig-like"/>
    <property type="match status" value="5"/>
</dbReference>
<evidence type="ECO:0000313" key="5">
    <source>
        <dbReference type="EMBL" id="KKS11929.1"/>
    </source>
</evidence>
<dbReference type="PANTHER" id="PTHR15127">
    <property type="entry name" value="HEAVYWEIGHT, ISOFORM A"/>
    <property type="match status" value="1"/>
</dbReference>
<feature type="compositionally biased region" description="Low complexity" evidence="2">
    <location>
        <begin position="1276"/>
        <end position="1290"/>
    </location>
</feature>
<feature type="domain" description="Fibronectin type-III" evidence="4">
    <location>
        <begin position="1307"/>
        <end position="1400"/>
    </location>
</feature>
<dbReference type="PROSITE" id="PS50853">
    <property type="entry name" value="FN3"/>
    <property type="match status" value="1"/>
</dbReference>
<gene>
    <name evidence="5" type="ORF">UU67_C0060G0001</name>
</gene>
<dbReference type="PATRIC" id="fig|1618429.3.peg.1022"/>
<comment type="caution">
    <text evidence="5">The sequence shown here is derived from an EMBL/GenBank/DDBJ whole genome shotgun (WGS) entry which is preliminary data.</text>
</comment>
<dbReference type="InterPro" id="IPR036116">
    <property type="entry name" value="FN3_sf"/>
</dbReference>
<sequence length="1478" mass="149874">AWYKDSNGLALDLHEGPDGGFSISDPVDPANPFSEVVGFNAEGFWWSATASPADTVNTVTSAPVSGILVLAIEAVFAGEAAVDGEQSVQNRLRYRIDGLVPGATYTVSHPFGSIDEVADADGVINVTDDIGCFAGGGATCNQTTLPNFSSALAGQVGPYLTWTTFNTDPNLTDPQLTNLGNPGRRYVGNPAVDHAVTGSPTGNNFFRVEGLNVGGAGINVIETNLFSVSGRLADTDAPVITLFGANPVNAIQGSIYTDASATALDDLGGNLTGSIVVTGLPVDTSALGAKIVTYTVTDSVGRTTVATRTVNVVAAGGIDTIVPVITVTGANPASVTQGNPYIDLGATALDDTDGDITANIVTVNPVNTAVIGPYTVAYNVSDAAGNPATQATRIVNVVADTIAPVITILGNNPANVLTGAAYTDAGATATDNVDGNLTANIVTVNPVNTAVAGTYTVTFNVSDAAGNPAIEATRTVNVADTLPAGLVETGPVGADTGFPVWYKDSNGLALDLMEAADGFGISDPVDPANPFSEQIGFNAEGFWWSAEASIDNGAQTGLLVLAVEAAFAGEAAVDGEQSVQNRLRYRIDGLVPGETYTITHPFGSVDEIADGAGVINVTSDIGCFADGFSTCNQAALPNFSSALAGQVGPYLTWTTFNTNPALTDAQLSNPANPGRRYVGNPAIDHAVTGSPTGQNSFSVTGPGLSNFTTNLFGVSGRLADTTGPVITIIGLNPVEVAQNAVYIDAGTTALDDFDGIVVVTTTGLPVDTAIAGPKTVTYTATDRSGNTTTATRTVNIAGIDTTAPVITILGVNPVDVIVGTTYIDAGATATDNVDPAVIVNSVSIVDTSVIGVYTVTYTATDAAGNAATPVIRIVNVVAVPPVDITAPNLLSFSSTTADGTYGTGAEVNITANFNEALAAGSTVAVTLDNGVPVELVALSLTSVSGTYMVGPLGSGENSPDLTVASINSMNVTDIGGNLQASTVLPASNIANTSAIVIDTTVPPLPPAATAAISGQVFNDIDADRFKDAIEPVLPGWTVYLDANNNRTMDIGEVSVISNILGAYQFPDLIPGTYIVNEVVQLNWAIRLPGGNGYTQTVAAGDNITGKDFGNIVTQTIGGQSQGGFATTTGTNLTSSIVSLGDSIINIPSNGGTSKVTIPADTVITASTGEIFDATTLAASDPAGEILSGLGSGVVVKGKLQWGVPNLGLVFSTPITLEIFVGEALNGQTISILRSVDGTTNWTSDGIVAPAKCTVTSGICSFQATKASYYVAAEIPTTSSSSSNSSSSSSSGGDGSSTGAPVCGDTKPASAPILSVASMGGNEVTLSWTKASDPVTYYLVAYGTNSGNMQFGNPNVGGKDTASFSVKGLSGGQTYFFQVRAGNNCMPGDFSNEVSATPGGEVITGSAEGFTEGVLGEETQGTETEGEVERVESALGTATELPGAEKTVSATSNMLRVITPLLALLALVGGAYVYRRRAV</sequence>
<feature type="region of interest" description="Disordered" evidence="2">
    <location>
        <begin position="1276"/>
        <end position="1302"/>
    </location>
</feature>
<accession>A0A0G0WG38</accession>
<name>A0A0G0WG38_9BACT</name>
<reference evidence="5 6" key="1">
    <citation type="journal article" date="2015" name="Nature">
        <title>rRNA introns, odd ribosomes, and small enigmatic genomes across a large radiation of phyla.</title>
        <authorList>
            <person name="Brown C.T."/>
            <person name="Hug L.A."/>
            <person name="Thomas B.C."/>
            <person name="Sharon I."/>
            <person name="Castelle C.J."/>
            <person name="Singh A."/>
            <person name="Wilkins M.J."/>
            <person name="Williams K.H."/>
            <person name="Banfield J.F."/>
        </authorList>
    </citation>
    <scope>NUCLEOTIDE SEQUENCE [LARGE SCALE GENOMIC DNA]</scope>
</reference>
<dbReference type="InterPro" id="IPR013783">
    <property type="entry name" value="Ig-like_fold"/>
</dbReference>
<dbReference type="SUPFAM" id="SSF117074">
    <property type="entry name" value="Hypothetical protein PA1324"/>
    <property type="match status" value="1"/>
</dbReference>
<proteinExistence type="predicted"/>
<dbReference type="CDD" id="cd00063">
    <property type="entry name" value="FN3"/>
    <property type="match status" value="1"/>
</dbReference>
<dbReference type="Pfam" id="PF00041">
    <property type="entry name" value="fn3"/>
    <property type="match status" value="1"/>
</dbReference>
<dbReference type="InterPro" id="IPR003961">
    <property type="entry name" value="FN3_dom"/>
</dbReference>
<dbReference type="SUPFAM" id="SSF49265">
    <property type="entry name" value="Fibronectin type III"/>
    <property type="match status" value="1"/>
</dbReference>
<keyword evidence="1" id="KW-0727">SH2 domain</keyword>
<feature type="non-terminal residue" evidence="5">
    <location>
        <position position="1"/>
    </location>
</feature>
<dbReference type="EMBL" id="LCBN01000060">
    <property type="protein sequence ID" value="KKS11929.1"/>
    <property type="molecule type" value="Genomic_DNA"/>
</dbReference>
<keyword evidence="3" id="KW-0812">Transmembrane</keyword>
<protein>
    <recommendedName>
        <fullName evidence="4">Fibronectin type-III domain-containing protein</fullName>
    </recommendedName>
</protein>
<dbReference type="PANTHER" id="PTHR15127:SF32">
    <property type="entry name" value="HEAVYWEIGHT, ISOFORM A"/>
    <property type="match status" value="1"/>
</dbReference>
<dbReference type="Proteomes" id="UP000034753">
    <property type="component" value="Unassembled WGS sequence"/>
</dbReference>
<dbReference type="GO" id="GO:0001784">
    <property type="term" value="F:phosphotyrosine residue binding"/>
    <property type="evidence" value="ECO:0007669"/>
    <property type="project" value="TreeGrafter"/>
</dbReference>
<dbReference type="Gene3D" id="2.60.40.10">
    <property type="entry name" value="Immunoglobulins"/>
    <property type="match status" value="7"/>
</dbReference>
<dbReference type="SMART" id="SM00060">
    <property type="entry name" value="FN3"/>
    <property type="match status" value="1"/>
</dbReference>
<keyword evidence="3" id="KW-0472">Membrane</keyword>
<dbReference type="InterPro" id="IPR051846">
    <property type="entry name" value="SH2_domain_adapters"/>
</dbReference>
<feature type="transmembrane region" description="Helical" evidence="3">
    <location>
        <begin position="1453"/>
        <end position="1473"/>
    </location>
</feature>
<evidence type="ECO:0000313" key="6">
    <source>
        <dbReference type="Proteomes" id="UP000034753"/>
    </source>
</evidence>
<evidence type="ECO:0000256" key="2">
    <source>
        <dbReference type="SAM" id="MobiDB-lite"/>
    </source>
</evidence>
<evidence type="ECO:0000256" key="1">
    <source>
        <dbReference type="ARBA" id="ARBA00022999"/>
    </source>
</evidence>